<accession>A0A6L8WCB4</accession>
<comment type="similarity">
    <text evidence="1 5">Belongs to the MreC family.</text>
</comment>
<organism evidence="7 8">
    <name type="scientific">Sneathiella litorea</name>
    <dbReference type="NCBI Taxonomy" id="2606216"/>
    <lineage>
        <taxon>Bacteria</taxon>
        <taxon>Pseudomonadati</taxon>
        <taxon>Pseudomonadota</taxon>
        <taxon>Alphaproteobacteria</taxon>
        <taxon>Sneathiellales</taxon>
        <taxon>Sneathiellaceae</taxon>
        <taxon>Sneathiella</taxon>
    </lineage>
</organism>
<dbReference type="InterPro" id="IPR042175">
    <property type="entry name" value="Cell/Rod_MreC_2"/>
</dbReference>
<dbReference type="PIRSF" id="PIRSF038471">
    <property type="entry name" value="MreC"/>
    <property type="match status" value="1"/>
</dbReference>
<proteinExistence type="inferred from homology"/>
<evidence type="ECO:0000256" key="3">
    <source>
        <dbReference type="ARBA" id="ARBA00022960"/>
    </source>
</evidence>
<evidence type="ECO:0000256" key="5">
    <source>
        <dbReference type="PIRNR" id="PIRNR038471"/>
    </source>
</evidence>
<gene>
    <name evidence="7" type="primary">mreC</name>
    <name evidence="7" type="ORF">GQE98_15585</name>
</gene>
<dbReference type="EMBL" id="WTUW01000009">
    <property type="protein sequence ID" value="MZR32060.1"/>
    <property type="molecule type" value="Genomic_DNA"/>
</dbReference>
<dbReference type="AlphaFoldDB" id="A0A6L8WCB4"/>
<dbReference type="InterPro" id="IPR055342">
    <property type="entry name" value="MreC_beta-barrel_core"/>
</dbReference>
<dbReference type="Gene3D" id="2.40.10.340">
    <property type="entry name" value="Rod shape-determining protein MreC, domain 1"/>
    <property type="match status" value="1"/>
</dbReference>
<keyword evidence="3 5" id="KW-0133">Cell shape</keyword>
<keyword evidence="8" id="KW-1185">Reference proteome</keyword>
<protein>
    <recommendedName>
        <fullName evidence="2 5">Cell shape-determining protein MreC</fullName>
    </recommendedName>
    <alternativeName>
        <fullName evidence="4 5">Cell shape protein MreC</fullName>
    </alternativeName>
</protein>
<evidence type="ECO:0000313" key="7">
    <source>
        <dbReference type="EMBL" id="MZR32060.1"/>
    </source>
</evidence>
<evidence type="ECO:0000259" key="6">
    <source>
        <dbReference type="Pfam" id="PF04085"/>
    </source>
</evidence>
<dbReference type="PANTHER" id="PTHR34138">
    <property type="entry name" value="CELL SHAPE-DETERMINING PROTEIN MREC"/>
    <property type="match status" value="1"/>
</dbReference>
<dbReference type="InterPro" id="IPR007221">
    <property type="entry name" value="MreC"/>
</dbReference>
<dbReference type="NCBIfam" id="TIGR00219">
    <property type="entry name" value="mreC"/>
    <property type="match status" value="1"/>
</dbReference>
<comment type="caution">
    <text evidence="7">The sequence shown here is derived from an EMBL/GenBank/DDBJ whole genome shotgun (WGS) entry which is preliminary data.</text>
</comment>
<evidence type="ECO:0000256" key="4">
    <source>
        <dbReference type="ARBA" id="ARBA00032089"/>
    </source>
</evidence>
<evidence type="ECO:0000313" key="8">
    <source>
        <dbReference type="Proteomes" id="UP000476030"/>
    </source>
</evidence>
<comment type="function">
    <text evidence="5">Involved in formation and maintenance of cell shape.</text>
</comment>
<dbReference type="InterPro" id="IPR042177">
    <property type="entry name" value="Cell/Rod_1"/>
</dbReference>
<name>A0A6L8WCB4_9PROT</name>
<reference evidence="7 8" key="1">
    <citation type="submission" date="2019-12" db="EMBL/GenBank/DDBJ databases">
        <title>Snethiella sp. nov. sp. isolated from sea sand.</title>
        <authorList>
            <person name="Kim J."/>
            <person name="Jeong S.E."/>
            <person name="Jung H.S."/>
            <person name="Jeon C.O."/>
        </authorList>
    </citation>
    <scope>NUCLEOTIDE SEQUENCE [LARGE SCALE GENOMIC DNA]</scope>
    <source>
        <strain evidence="7 8">DP05</strain>
    </source>
</reference>
<feature type="domain" description="Rod shape-determining protein MreC beta-barrel core" evidence="6">
    <location>
        <begin position="133"/>
        <end position="272"/>
    </location>
</feature>
<dbReference type="Gene3D" id="2.40.10.350">
    <property type="entry name" value="Rod shape-determining protein MreC, domain 2"/>
    <property type="match status" value="1"/>
</dbReference>
<dbReference type="Pfam" id="PF04085">
    <property type="entry name" value="MreC"/>
    <property type="match status" value="1"/>
</dbReference>
<sequence length="297" mass="32238">MAPRQGKVFKLAWPLKTIIQRSAFLALISLAIALLFIGKANIGVVEKMRTSATDFLAPILATISEPVDAFHKGVARVQKFTSLIEENERLREENARLLKWQAAGRTLEQENENFRQLLNALSDPLVLPITARVVGDAGGPFVRTLLLNSGRRDGVRVGQAVVAPLGLVGRIADVGERSARVLLLTDLNSRIPVVMEKSRHKGILIGDNSSMPLLDFLPTNAKVAPGDRVVTSGDGGMLPAGRPIGFVSSISDRGIRVQAFADWTRLEYVSVLRYDLPGMSSPDMNPGDLGESRLDAK</sequence>
<dbReference type="PANTHER" id="PTHR34138:SF1">
    <property type="entry name" value="CELL SHAPE-DETERMINING PROTEIN MREC"/>
    <property type="match status" value="1"/>
</dbReference>
<dbReference type="RefSeq" id="WP_161316636.1">
    <property type="nucleotide sequence ID" value="NZ_WTUW01000009.1"/>
</dbReference>
<evidence type="ECO:0000256" key="2">
    <source>
        <dbReference type="ARBA" id="ARBA00013855"/>
    </source>
</evidence>
<dbReference type="Proteomes" id="UP000476030">
    <property type="component" value="Unassembled WGS sequence"/>
</dbReference>
<evidence type="ECO:0000256" key="1">
    <source>
        <dbReference type="ARBA" id="ARBA00009369"/>
    </source>
</evidence>
<dbReference type="GO" id="GO:0005886">
    <property type="term" value="C:plasma membrane"/>
    <property type="evidence" value="ECO:0007669"/>
    <property type="project" value="TreeGrafter"/>
</dbReference>
<dbReference type="GO" id="GO:0008360">
    <property type="term" value="P:regulation of cell shape"/>
    <property type="evidence" value="ECO:0007669"/>
    <property type="project" value="UniProtKB-KW"/>
</dbReference>